<feature type="transmembrane region" description="Helical" evidence="10">
    <location>
        <begin position="186"/>
        <end position="216"/>
    </location>
</feature>
<dbReference type="InterPro" id="IPR007315">
    <property type="entry name" value="PIG-V/Gpi18"/>
</dbReference>
<dbReference type="GO" id="GO:0004376">
    <property type="term" value="F:GPI mannosyltransferase activity"/>
    <property type="evidence" value="ECO:0007669"/>
    <property type="project" value="InterPro"/>
</dbReference>
<keyword evidence="4 11" id="KW-0328">Glycosyltransferase</keyword>
<name>A0A1H8YFU7_9PSEU</name>
<keyword evidence="7" id="KW-0256">Endoplasmic reticulum</keyword>
<keyword evidence="12" id="KW-1185">Reference proteome</keyword>
<dbReference type="PANTHER" id="PTHR12468:SF2">
    <property type="entry name" value="GPI MANNOSYLTRANSFERASE 2"/>
    <property type="match status" value="1"/>
</dbReference>
<dbReference type="GO" id="GO:0000009">
    <property type="term" value="F:alpha-1,6-mannosyltransferase activity"/>
    <property type="evidence" value="ECO:0007669"/>
    <property type="project" value="InterPro"/>
</dbReference>
<evidence type="ECO:0000256" key="10">
    <source>
        <dbReference type="SAM" id="Phobius"/>
    </source>
</evidence>
<dbReference type="AlphaFoldDB" id="A0A1H8YFU7"/>
<feature type="transmembrane region" description="Helical" evidence="10">
    <location>
        <begin position="26"/>
        <end position="45"/>
    </location>
</feature>
<evidence type="ECO:0000313" key="12">
    <source>
        <dbReference type="Proteomes" id="UP000198582"/>
    </source>
</evidence>
<feature type="transmembrane region" description="Helical" evidence="10">
    <location>
        <begin position="228"/>
        <end position="247"/>
    </location>
</feature>
<dbReference type="EMBL" id="FOEF01000015">
    <property type="protein sequence ID" value="SEP51025.1"/>
    <property type="molecule type" value="Genomic_DNA"/>
</dbReference>
<gene>
    <name evidence="11" type="ORF">SAMN04489732_115110</name>
</gene>
<dbReference type="RefSeq" id="WP_245787560.1">
    <property type="nucleotide sequence ID" value="NZ_FOEF01000015.1"/>
</dbReference>
<reference evidence="12" key="1">
    <citation type="submission" date="2016-10" db="EMBL/GenBank/DDBJ databases">
        <authorList>
            <person name="Varghese N."/>
            <person name="Submissions S."/>
        </authorList>
    </citation>
    <scope>NUCLEOTIDE SEQUENCE [LARGE SCALE GENOMIC DNA]</scope>
    <source>
        <strain evidence="12">DSM 44993</strain>
    </source>
</reference>
<evidence type="ECO:0000256" key="4">
    <source>
        <dbReference type="ARBA" id="ARBA00022676"/>
    </source>
</evidence>
<accession>A0A1H8YFU7</accession>
<proteinExistence type="predicted"/>
<dbReference type="GO" id="GO:0006506">
    <property type="term" value="P:GPI anchor biosynthetic process"/>
    <property type="evidence" value="ECO:0007669"/>
    <property type="project" value="UniProtKB-UniPathway"/>
</dbReference>
<evidence type="ECO:0000256" key="2">
    <source>
        <dbReference type="ARBA" id="ARBA00004687"/>
    </source>
</evidence>
<dbReference type="PANTHER" id="PTHR12468">
    <property type="entry name" value="GPI MANNOSYLTRANSFERASE 2"/>
    <property type="match status" value="1"/>
</dbReference>
<keyword evidence="9 10" id="KW-0472">Membrane</keyword>
<keyword evidence="6 10" id="KW-0812">Transmembrane</keyword>
<evidence type="ECO:0000256" key="3">
    <source>
        <dbReference type="ARBA" id="ARBA00022502"/>
    </source>
</evidence>
<evidence type="ECO:0000313" key="11">
    <source>
        <dbReference type="EMBL" id="SEP51025.1"/>
    </source>
</evidence>
<dbReference type="UniPathway" id="UPA00196"/>
<comment type="subcellular location">
    <subcellularLocation>
        <location evidence="1">Endoplasmic reticulum membrane</location>
        <topology evidence="1">Multi-pass membrane protein</topology>
    </subcellularLocation>
</comment>
<keyword evidence="3" id="KW-0337">GPI-anchor biosynthesis</keyword>
<sequence>MTTLAEPAAPSRPVIRWYQRPYVRTIGVYLLVRAFGVAVLAVFAAKTGQPLMDRLTAWDGQWYLDLANHGYFGITRGLYDAAGNYAPNTPLAFFPAYPMLARVLAPVTLSSTLVAELLLSAIAGCLAACAIFRLARLVDGRERTGLLLVALWAGAPMAITLSMTYTEAMFTALAAWALVGVVERRWLLAAVCCVAAGLTRPTATVLVCVVGLAALIAFFRTRDRWQTLVCVVLCPLGLLGFWTWVAINTGTPTGWWDLERNNWWTRFDAGREAAQFAWDKLVPGASVMETMTVFILLAGAVLAVLLFRLLRPLAQWWPLAAYGAGMLVLVIGTAGLPSAKVRFLLPGFILLYPVARGLAARRPGTAIATVAGFVVLGSWFSAYALTGWHYTI</sequence>
<feature type="transmembrane region" description="Helical" evidence="10">
    <location>
        <begin position="319"/>
        <end position="337"/>
    </location>
</feature>
<keyword evidence="8 10" id="KW-1133">Transmembrane helix</keyword>
<keyword evidence="5 11" id="KW-0808">Transferase</keyword>
<evidence type="ECO:0000256" key="5">
    <source>
        <dbReference type="ARBA" id="ARBA00022679"/>
    </source>
</evidence>
<dbReference type="GO" id="GO:0016020">
    <property type="term" value="C:membrane"/>
    <property type="evidence" value="ECO:0007669"/>
    <property type="project" value="GOC"/>
</dbReference>
<evidence type="ECO:0000256" key="6">
    <source>
        <dbReference type="ARBA" id="ARBA00022692"/>
    </source>
</evidence>
<feature type="transmembrane region" description="Helical" evidence="10">
    <location>
        <begin position="146"/>
        <end position="166"/>
    </location>
</feature>
<feature type="transmembrane region" description="Helical" evidence="10">
    <location>
        <begin position="287"/>
        <end position="307"/>
    </location>
</feature>
<feature type="transmembrane region" description="Helical" evidence="10">
    <location>
        <begin position="366"/>
        <end position="386"/>
    </location>
</feature>
<dbReference type="Proteomes" id="UP000198582">
    <property type="component" value="Unassembled WGS sequence"/>
</dbReference>
<dbReference type="STRING" id="394193.SAMN04489732_115110"/>
<organism evidence="11 12">
    <name type="scientific">Amycolatopsis saalfeldensis</name>
    <dbReference type="NCBI Taxonomy" id="394193"/>
    <lineage>
        <taxon>Bacteria</taxon>
        <taxon>Bacillati</taxon>
        <taxon>Actinomycetota</taxon>
        <taxon>Actinomycetes</taxon>
        <taxon>Pseudonocardiales</taxon>
        <taxon>Pseudonocardiaceae</taxon>
        <taxon>Amycolatopsis</taxon>
    </lineage>
</organism>
<feature type="transmembrane region" description="Helical" evidence="10">
    <location>
        <begin position="113"/>
        <end position="134"/>
    </location>
</feature>
<evidence type="ECO:0000256" key="9">
    <source>
        <dbReference type="ARBA" id="ARBA00023136"/>
    </source>
</evidence>
<evidence type="ECO:0000256" key="1">
    <source>
        <dbReference type="ARBA" id="ARBA00004477"/>
    </source>
</evidence>
<feature type="transmembrane region" description="Helical" evidence="10">
    <location>
        <begin position="343"/>
        <end position="359"/>
    </location>
</feature>
<protein>
    <submittedName>
        <fullName evidence="11">Dolichyl-phosphate-mannose-protein mannosyltransferase</fullName>
    </submittedName>
</protein>
<evidence type="ECO:0000256" key="8">
    <source>
        <dbReference type="ARBA" id="ARBA00022989"/>
    </source>
</evidence>
<comment type="pathway">
    <text evidence="2">Glycolipid biosynthesis; glycosylphosphatidylinositol-anchor biosynthesis.</text>
</comment>
<evidence type="ECO:0000256" key="7">
    <source>
        <dbReference type="ARBA" id="ARBA00022824"/>
    </source>
</evidence>